<feature type="transmembrane region" description="Helical" evidence="2">
    <location>
        <begin position="347"/>
        <end position="363"/>
    </location>
</feature>
<accession>A0A6J7GQS9</accession>
<dbReference type="Pfam" id="PF12077">
    <property type="entry name" value="DUF3556"/>
    <property type="match status" value="1"/>
</dbReference>
<feature type="region of interest" description="Disordered" evidence="1">
    <location>
        <begin position="586"/>
        <end position="641"/>
    </location>
</feature>
<feature type="transmembrane region" description="Helical" evidence="2">
    <location>
        <begin position="180"/>
        <end position="199"/>
    </location>
</feature>
<evidence type="ECO:0000256" key="2">
    <source>
        <dbReference type="SAM" id="Phobius"/>
    </source>
</evidence>
<feature type="transmembrane region" description="Helical" evidence="2">
    <location>
        <begin position="293"/>
        <end position="312"/>
    </location>
</feature>
<evidence type="ECO:0000256" key="1">
    <source>
        <dbReference type="SAM" id="MobiDB-lite"/>
    </source>
</evidence>
<dbReference type="AlphaFoldDB" id="A0A6J7GQS9"/>
<gene>
    <name evidence="3" type="ORF">UFOPK3564_01101</name>
</gene>
<feature type="transmembrane region" description="Helical" evidence="2">
    <location>
        <begin position="87"/>
        <end position="106"/>
    </location>
</feature>
<protein>
    <submittedName>
        <fullName evidence="3">Unannotated protein</fullName>
    </submittedName>
</protein>
<feature type="transmembrane region" description="Helical" evidence="2">
    <location>
        <begin position="219"/>
        <end position="243"/>
    </location>
</feature>
<sequence>MGLTTGNFPPVDPPTFLQMPYRERLKHLSRHWAEYGFGAPKIVMFIYLFRMIFFTAGCGVLAATLTSNLNPFNPSEWFDQAIVWQKLIVWMLLIESLGMGGSWGPLSGHFKPFTAGFRHYFRLGTIRLPPWPGKVPGTAGDERTPVDVALYTLLIISYIAAIALPGQFDQELQNAVGTDNEGLMAMASVVPIIVLLVAMGLRDKIVFLAARSEQYLPALIFFAFFPFVDMIIAAKILIVAVWVGAGFSKLTKHFPLVIPPMVSNTPWLSSTKIKRAHYRNFPEDLRPSKGAKFLAEIPGTAFEIVVPLVLLFSTNDTITLIAAIIMLGYCVFIISCFPLATPIEWNVMFMFLIGFLFLAHSSSDGYGLADMNTGLLILTVAGMLLFPIWGNIRPDQISFLPALRQYAGNWASGMWALAPGAEQKINDHIKKASLMQRDQLEAEYGEDEGSVVLYQLLGWRSLHSQGRGMNSVMIKTLGDDVDRYDLREAEFACNAVVGWNFGEGHLHHEQLVAAMQRRCNFAPGEFIVVWVESEPFGNGRQQYRVIDAAVGIVERGSWSVKDCVETQPWLPDGPIDTQVDWRMDGYERVSHPGGRGGSGEAVERRRAEAGQSQSGKVGAGASTPKDVPVGPAPTGGEPVTA</sequence>
<feature type="transmembrane region" description="Helical" evidence="2">
    <location>
        <begin position="42"/>
        <end position="66"/>
    </location>
</feature>
<name>A0A6J7GQS9_9ZZZZ</name>
<evidence type="ECO:0000313" key="3">
    <source>
        <dbReference type="EMBL" id="CAB4909078.1"/>
    </source>
</evidence>
<keyword evidence="2" id="KW-0472">Membrane</keyword>
<dbReference type="InterPro" id="IPR021941">
    <property type="entry name" value="DUF3556_TM"/>
</dbReference>
<keyword evidence="2" id="KW-0812">Transmembrane</keyword>
<feature type="transmembrane region" description="Helical" evidence="2">
    <location>
        <begin position="148"/>
        <end position="168"/>
    </location>
</feature>
<feature type="transmembrane region" description="Helical" evidence="2">
    <location>
        <begin position="375"/>
        <end position="392"/>
    </location>
</feature>
<dbReference type="EMBL" id="CAFBMK010000047">
    <property type="protein sequence ID" value="CAB4909078.1"/>
    <property type="molecule type" value="Genomic_DNA"/>
</dbReference>
<reference evidence="3" key="1">
    <citation type="submission" date="2020-05" db="EMBL/GenBank/DDBJ databases">
        <authorList>
            <person name="Chiriac C."/>
            <person name="Salcher M."/>
            <person name="Ghai R."/>
            <person name="Kavagutti S V."/>
        </authorList>
    </citation>
    <scope>NUCLEOTIDE SEQUENCE</scope>
</reference>
<proteinExistence type="predicted"/>
<organism evidence="3">
    <name type="scientific">freshwater metagenome</name>
    <dbReference type="NCBI Taxonomy" id="449393"/>
    <lineage>
        <taxon>unclassified sequences</taxon>
        <taxon>metagenomes</taxon>
        <taxon>ecological metagenomes</taxon>
    </lineage>
</organism>
<feature type="transmembrane region" description="Helical" evidence="2">
    <location>
        <begin position="318"/>
        <end position="340"/>
    </location>
</feature>
<keyword evidence="2" id="KW-1133">Transmembrane helix</keyword>